<feature type="transmembrane region" description="Helical" evidence="2">
    <location>
        <begin position="755"/>
        <end position="773"/>
    </location>
</feature>
<dbReference type="EMBL" id="CP036287">
    <property type="protein sequence ID" value="QDU66114.1"/>
    <property type="molecule type" value="Genomic_DNA"/>
</dbReference>
<keyword evidence="2" id="KW-0812">Transmembrane</keyword>
<sequence length="1113" mass="120356">MATNSKDGSLVPASLMLVVGAAVGGALLYEKPFEIFRPSAAANWSAPHLSVETVPARLWQDPIHAVVSGTHAFVTRDEVPRADLVVPVLVPGAGRAEAIELRLRARYAVVAGFAVEGWLPVQQEAIGCLRVDELWHEDGGLVHDHELAKSESKPEQESCLIPFERFRSPDGERTALVLWVAESHLGTKPLEALEAMISGSLHETPEHDGEVEDATDLAQGSQPAPAARPSSAALALETDGLAAAASISEAGMSSSADRGAPAGAEHATSPPRPLGDAVCVLGPTSSNGLLDMLNEVTTVEKGRFEGWRLINYRATAPEALLLREVTIPGESRLDPPDSRIQTARDCMARAGIDYTRVLCTDDELLLALVSELELRGVDLVEPDVGLALVSELDTLYGRSMARTLSVIIGLEQERRDQVPSSVDGLAPLEALRARLRLTSDNEQNDSVRQVSYLRGLDGVTPLAELKEQPASGRSAMDALRQPIGPSQLDYIRRQAKSLLRRGWRPGGGGLEAGGPVVKAIGVVGTDPYDKQLVLQALRPTFEELLFFSTDLDARLLHPSQYPWTRNVVVATAYGLELSETLQGEVPPFRDGYQTATFLAGRLAIAEESLLGRLGEIGQLDMQGRFDPPPPKIYEVARSGAWDMAREGDGFHPLPPAKRFASNSGFWHRARVVSIVVLLAALYAATSLVIGRWHSVSTAVDEVRGRDWLVALLRPRAMLAAVAVACLVPALVLLSFSGLAEPFALAEGLSVWPTEALRFIVILVSIGVLLFGLARLSINAREIEDQWGLRGNRTSVEVAQRAEDAPGPTRGGWSRLVESLGWSVGIERHDGQRSAAAFWERYMENARPTRVALRVGIALALVATLTMVAIADTGWPASPIRGHGVRLLDQVLGIASLVSFTVLLLFVSDASRECATLIHRLTAREGLEALEWPAECKLRDELRIGTGGQAELIEIRLIARRTKAVGQLIVGPFFVLLLLVLSHNSYFDHWTWSPAIVFVYSLLLLLAVGAAMRMRHQAERARRRVVARLEDRLLRLSGEPAPAERAGKGKAKAADPDAGENPKQLALALEQIRSLREGAFAPWFQNPVIRAVLMPFGGAGALALVDLMVQSGLT</sequence>
<evidence type="ECO:0000313" key="3">
    <source>
        <dbReference type="EMBL" id="QDU66114.1"/>
    </source>
</evidence>
<feature type="transmembrane region" description="Helical" evidence="2">
    <location>
        <begin position="850"/>
        <end position="870"/>
    </location>
</feature>
<feature type="region of interest" description="Disordered" evidence="1">
    <location>
        <begin position="1040"/>
        <end position="1060"/>
    </location>
</feature>
<feature type="transmembrane region" description="Helical" evidence="2">
    <location>
        <begin position="716"/>
        <end position="735"/>
    </location>
</feature>
<proteinExistence type="predicted"/>
<accession>A0A518BGN4</accession>
<dbReference type="Proteomes" id="UP000316921">
    <property type="component" value="Chromosome"/>
</dbReference>
<dbReference type="RefSeq" id="WP_145063378.1">
    <property type="nucleotide sequence ID" value="NZ_CP036287.1"/>
</dbReference>
<feature type="transmembrane region" description="Helical" evidence="2">
    <location>
        <begin position="890"/>
        <end position="909"/>
    </location>
</feature>
<dbReference type="KEGG" id="pbap:Pla133_11800"/>
<keyword evidence="2" id="KW-0472">Membrane</keyword>
<evidence type="ECO:0000256" key="1">
    <source>
        <dbReference type="SAM" id="MobiDB-lite"/>
    </source>
</evidence>
<keyword evidence="4" id="KW-1185">Reference proteome</keyword>
<dbReference type="AlphaFoldDB" id="A0A518BGN4"/>
<feature type="region of interest" description="Disordered" evidence="1">
    <location>
        <begin position="203"/>
        <end position="233"/>
    </location>
</feature>
<keyword evidence="2" id="KW-1133">Transmembrane helix</keyword>
<feature type="region of interest" description="Disordered" evidence="1">
    <location>
        <begin position="252"/>
        <end position="277"/>
    </location>
</feature>
<evidence type="ECO:0000313" key="4">
    <source>
        <dbReference type="Proteomes" id="UP000316921"/>
    </source>
</evidence>
<gene>
    <name evidence="3" type="ORF">Pla133_11800</name>
</gene>
<organism evidence="3 4">
    <name type="scientific">Engelhardtia mirabilis</name>
    <dbReference type="NCBI Taxonomy" id="2528011"/>
    <lineage>
        <taxon>Bacteria</taxon>
        <taxon>Pseudomonadati</taxon>
        <taxon>Planctomycetota</taxon>
        <taxon>Planctomycetia</taxon>
        <taxon>Planctomycetia incertae sedis</taxon>
        <taxon>Engelhardtia</taxon>
    </lineage>
</organism>
<feature type="transmembrane region" description="Helical" evidence="2">
    <location>
        <begin position="963"/>
        <end position="982"/>
    </location>
</feature>
<evidence type="ECO:0000256" key="2">
    <source>
        <dbReference type="SAM" id="Phobius"/>
    </source>
</evidence>
<feature type="compositionally biased region" description="Low complexity" evidence="1">
    <location>
        <begin position="218"/>
        <end position="233"/>
    </location>
</feature>
<reference evidence="3 4" key="1">
    <citation type="submission" date="2019-02" db="EMBL/GenBank/DDBJ databases">
        <title>Deep-cultivation of Planctomycetes and their phenomic and genomic characterization uncovers novel biology.</title>
        <authorList>
            <person name="Wiegand S."/>
            <person name="Jogler M."/>
            <person name="Boedeker C."/>
            <person name="Pinto D."/>
            <person name="Vollmers J."/>
            <person name="Rivas-Marin E."/>
            <person name="Kohn T."/>
            <person name="Peeters S.H."/>
            <person name="Heuer A."/>
            <person name="Rast P."/>
            <person name="Oberbeckmann S."/>
            <person name="Bunk B."/>
            <person name="Jeske O."/>
            <person name="Meyerdierks A."/>
            <person name="Storesund J.E."/>
            <person name="Kallscheuer N."/>
            <person name="Luecker S."/>
            <person name="Lage O.M."/>
            <person name="Pohl T."/>
            <person name="Merkel B.J."/>
            <person name="Hornburger P."/>
            <person name="Mueller R.-W."/>
            <person name="Bruemmer F."/>
            <person name="Labrenz M."/>
            <person name="Spormann A.M."/>
            <person name="Op den Camp H."/>
            <person name="Overmann J."/>
            <person name="Amann R."/>
            <person name="Jetten M.S.M."/>
            <person name="Mascher T."/>
            <person name="Medema M.H."/>
            <person name="Devos D.P."/>
            <person name="Kaster A.-K."/>
            <person name="Ovreas L."/>
            <person name="Rohde M."/>
            <person name="Galperin M.Y."/>
            <person name="Jogler C."/>
        </authorList>
    </citation>
    <scope>NUCLEOTIDE SEQUENCE [LARGE SCALE GENOMIC DNA]</scope>
    <source>
        <strain evidence="3 4">Pla133</strain>
    </source>
</reference>
<protein>
    <submittedName>
        <fullName evidence="3">Uncharacterized protein</fullName>
    </submittedName>
</protein>
<feature type="transmembrane region" description="Helical" evidence="2">
    <location>
        <begin position="994"/>
        <end position="1013"/>
    </location>
</feature>
<name>A0A518BGN4_9BACT</name>
<feature type="transmembrane region" description="Helical" evidence="2">
    <location>
        <begin position="671"/>
        <end position="695"/>
    </location>
</feature>